<reference evidence="1" key="1">
    <citation type="journal article" date="2015" name="Nature">
        <title>Complex archaea that bridge the gap between prokaryotes and eukaryotes.</title>
        <authorList>
            <person name="Spang A."/>
            <person name="Saw J.H."/>
            <person name="Jorgensen S.L."/>
            <person name="Zaremba-Niedzwiedzka K."/>
            <person name="Martijn J."/>
            <person name="Lind A.E."/>
            <person name="van Eijk R."/>
            <person name="Schleper C."/>
            <person name="Guy L."/>
            <person name="Ettema T.J."/>
        </authorList>
    </citation>
    <scope>NUCLEOTIDE SEQUENCE</scope>
</reference>
<feature type="non-terminal residue" evidence="1">
    <location>
        <position position="1"/>
    </location>
</feature>
<proteinExistence type="predicted"/>
<gene>
    <name evidence="1" type="ORF">LCGC14_3027140</name>
</gene>
<dbReference type="AlphaFoldDB" id="A0A0F8Z147"/>
<sequence>YNQNKSFAYYIFPSKDNYDENEEKILRNTLRQFFKKVINTHSQGLIFNLDFIPYLGKPTIILSSVPEINDILYTKLKKIGDGVNIIIDDSIFKEGKIYESLQNTFPPNTAKIVNLVLSYEFINDYNLFKTVLKSLL</sequence>
<comment type="caution">
    <text evidence="1">The sequence shown here is derived from an EMBL/GenBank/DDBJ whole genome shotgun (WGS) entry which is preliminary data.</text>
</comment>
<dbReference type="EMBL" id="LAZR01063107">
    <property type="protein sequence ID" value="KKK60159.1"/>
    <property type="molecule type" value="Genomic_DNA"/>
</dbReference>
<evidence type="ECO:0000313" key="1">
    <source>
        <dbReference type="EMBL" id="KKK60159.1"/>
    </source>
</evidence>
<organism evidence="1">
    <name type="scientific">marine sediment metagenome</name>
    <dbReference type="NCBI Taxonomy" id="412755"/>
    <lineage>
        <taxon>unclassified sequences</taxon>
        <taxon>metagenomes</taxon>
        <taxon>ecological metagenomes</taxon>
    </lineage>
</organism>
<protein>
    <submittedName>
        <fullName evidence="1">Uncharacterized protein</fullName>
    </submittedName>
</protein>
<accession>A0A0F8Z147</accession>
<name>A0A0F8Z147_9ZZZZ</name>